<protein>
    <submittedName>
        <fullName evidence="2">42857_t:CDS:1</fullName>
    </submittedName>
</protein>
<name>A0ABN7WS18_GIGMA</name>
<reference evidence="2 3" key="1">
    <citation type="submission" date="2021-06" db="EMBL/GenBank/DDBJ databases">
        <authorList>
            <person name="Kallberg Y."/>
            <person name="Tangrot J."/>
            <person name="Rosling A."/>
        </authorList>
    </citation>
    <scope>NUCLEOTIDE SEQUENCE [LARGE SCALE GENOMIC DNA]</scope>
    <source>
        <strain evidence="2 3">120-4 pot B 10/14</strain>
    </source>
</reference>
<dbReference type="Proteomes" id="UP000789901">
    <property type="component" value="Unassembled WGS sequence"/>
</dbReference>
<feature type="compositionally biased region" description="Polar residues" evidence="1">
    <location>
        <begin position="51"/>
        <end position="66"/>
    </location>
</feature>
<feature type="compositionally biased region" description="Basic and acidic residues" evidence="1">
    <location>
        <begin position="1"/>
        <end position="18"/>
    </location>
</feature>
<organism evidence="2 3">
    <name type="scientific">Gigaspora margarita</name>
    <dbReference type="NCBI Taxonomy" id="4874"/>
    <lineage>
        <taxon>Eukaryota</taxon>
        <taxon>Fungi</taxon>
        <taxon>Fungi incertae sedis</taxon>
        <taxon>Mucoromycota</taxon>
        <taxon>Glomeromycotina</taxon>
        <taxon>Glomeromycetes</taxon>
        <taxon>Diversisporales</taxon>
        <taxon>Gigasporaceae</taxon>
        <taxon>Gigaspora</taxon>
    </lineage>
</organism>
<keyword evidence="3" id="KW-1185">Reference proteome</keyword>
<feature type="compositionally biased region" description="Polar residues" evidence="1">
    <location>
        <begin position="20"/>
        <end position="34"/>
    </location>
</feature>
<evidence type="ECO:0000313" key="2">
    <source>
        <dbReference type="EMBL" id="CAG8839276.1"/>
    </source>
</evidence>
<evidence type="ECO:0000313" key="3">
    <source>
        <dbReference type="Proteomes" id="UP000789901"/>
    </source>
</evidence>
<feature type="region of interest" description="Disordered" evidence="1">
    <location>
        <begin position="1"/>
        <end position="66"/>
    </location>
</feature>
<accession>A0ABN7WS18</accession>
<gene>
    <name evidence="2" type="ORF">GMARGA_LOCUS34378</name>
</gene>
<dbReference type="EMBL" id="CAJVQB010060085">
    <property type="protein sequence ID" value="CAG8839276.1"/>
    <property type="molecule type" value="Genomic_DNA"/>
</dbReference>
<proteinExistence type="predicted"/>
<evidence type="ECO:0000256" key="1">
    <source>
        <dbReference type="SAM" id="MobiDB-lite"/>
    </source>
</evidence>
<comment type="caution">
    <text evidence="2">The sequence shown here is derived from an EMBL/GenBank/DDBJ whole genome shotgun (WGS) entry which is preliminary data.</text>
</comment>
<sequence>HKVFRKPLENDCKREKLTKANKQFTTNNDPINRQKSSNSGGSNKGGNRRNPTNSNNFSNSDDLTKQ</sequence>
<feature type="non-terminal residue" evidence="2">
    <location>
        <position position="1"/>
    </location>
</feature>